<dbReference type="GO" id="GO:0004491">
    <property type="term" value="F:methylmalonate-semialdehyde dehydrogenase (acylating, NAD) activity"/>
    <property type="evidence" value="ECO:0007669"/>
    <property type="project" value="InterPro"/>
</dbReference>
<dbReference type="Pfam" id="PF00171">
    <property type="entry name" value="Aldedh"/>
    <property type="match status" value="1"/>
</dbReference>
<accession>A0AAV6LY62</accession>
<feature type="domain" description="Aldehyde dehydrogenase" evidence="2">
    <location>
        <begin position="31"/>
        <end position="98"/>
    </location>
</feature>
<evidence type="ECO:0000259" key="2">
    <source>
        <dbReference type="Pfam" id="PF00171"/>
    </source>
</evidence>
<reference evidence="3 4" key="1">
    <citation type="journal article" date="2021" name="Hortic Res">
        <title>The domestication of Cucurbita argyrosperma as revealed by the genome of its wild relative.</title>
        <authorList>
            <person name="Barrera-Redondo J."/>
            <person name="Sanchez-de la Vega G."/>
            <person name="Aguirre-Liguori J.A."/>
            <person name="Castellanos-Morales G."/>
            <person name="Gutierrez-Guerrero Y.T."/>
            <person name="Aguirre-Dugua X."/>
            <person name="Aguirre-Planter E."/>
            <person name="Tenaillon M.I."/>
            <person name="Lira-Saade R."/>
            <person name="Eguiarte L.E."/>
        </authorList>
    </citation>
    <scope>NUCLEOTIDE SEQUENCE [LARGE SCALE GENOMIC DNA]</scope>
    <source>
        <strain evidence="3">JBR-2021</strain>
    </source>
</reference>
<comment type="caution">
    <text evidence="3">The sequence shown here is derived from an EMBL/GenBank/DDBJ whole genome shotgun (WGS) entry which is preliminary data.</text>
</comment>
<dbReference type="GO" id="GO:0005739">
    <property type="term" value="C:mitochondrion"/>
    <property type="evidence" value="ECO:0007669"/>
    <property type="project" value="TreeGrafter"/>
</dbReference>
<name>A0AAV6LY62_9ROSI</name>
<dbReference type="AlphaFoldDB" id="A0AAV6LY62"/>
<proteinExistence type="inferred from homology"/>
<comment type="similarity">
    <text evidence="1">Belongs to the aldehyde dehydrogenase family.</text>
</comment>
<evidence type="ECO:0000256" key="1">
    <source>
        <dbReference type="ARBA" id="ARBA00009986"/>
    </source>
</evidence>
<evidence type="ECO:0000313" key="4">
    <source>
        <dbReference type="Proteomes" id="UP000685013"/>
    </source>
</evidence>
<dbReference type="Proteomes" id="UP000685013">
    <property type="component" value="Chromosome 19"/>
</dbReference>
<feature type="non-terminal residue" evidence="3">
    <location>
        <position position="1"/>
    </location>
</feature>
<dbReference type="PANTHER" id="PTHR43866:SF3">
    <property type="entry name" value="METHYLMALONATE-SEMIALDEHYDE DEHYDROGENASE [ACYLATING], MITOCHONDRIAL"/>
    <property type="match status" value="1"/>
</dbReference>
<dbReference type="InterPro" id="IPR010061">
    <property type="entry name" value="MeMal-semiAld_DH"/>
</dbReference>
<dbReference type="PANTHER" id="PTHR43866">
    <property type="entry name" value="MALONATE-SEMIALDEHYDE DEHYDROGENASE"/>
    <property type="match status" value="1"/>
</dbReference>
<protein>
    <submittedName>
        <fullName evidence="3">Methylmalonate-semialdehyde dehydrogenase [acylating], mitochondrial</fullName>
    </submittedName>
</protein>
<organism evidence="3 4">
    <name type="scientific">Cucurbita argyrosperma subsp. sororia</name>
    <dbReference type="NCBI Taxonomy" id="37648"/>
    <lineage>
        <taxon>Eukaryota</taxon>
        <taxon>Viridiplantae</taxon>
        <taxon>Streptophyta</taxon>
        <taxon>Embryophyta</taxon>
        <taxon>Tracheophyta</taxon>
        <taxon>Spermatophyta</taxon>
        <taxon>Magnoliopsida</taxon>
        <taxon>eudicotyledons</taxon>
        <taxon>Gunneridae</taxon>
        <taxon>Pentapetalae</taxon>
        <taxon>rosids</taxon>
        <taxon>fabids</taxon>
        <taxon>Cucurbitales</taxon>
        <taxon>Cucurbitaceae</taxon>
        <taxon>Cucurbiteae</taxon>
        <taxon>Cucurbita</taxon>
    </lineage>
</organism>
<keyword evidence="4" id="KW-1185">Reference proteome</keyword>
<dbReference type="InterPro" id="IPR015590">
    <property type="entry name" value="Aldehyde_DH_dom"/>
</dbReference>
<evidence type="ECO:0000313" key="3">
    <source>
        <dbReference type="EMBL" id="KAG6571880.1"/>
    </source>
</evidence>
<dbReference type="GO" id="GO:0006574">
    <property type="term" value="P:L-valine catabolic process"/>
    <property type="evidence" value="ECO:0007669"/>
    <property type="project" value="TreeGrafter"/>
</dbReference>
<dbReference type="GO" id="GO:0006210">
    <property type="term" value="P:thymine catabolic process"/>
    <property type="evidence" value="ECO:0007669"/>
    <property type="project" value="TreeGrafter"/>
</dbReference>
<gene>
    <name evidence="3" type="primary">ALDH6B2</name>
    <name evidence="3" type="ORF">SDJN03_28608</name>
</gene>
<sequence>MNLSIALVCECDRLQSAPEINVAVLDSAGICSKAFPAWRNTPVTTRQQIMVKLQELIRRDIDKLALNFTTEQGKTLKDAHGDVSHGIEVVEHACGMASLQMG</sequence>
<dbReference type="EMBL" id="JAGKQH010000019">
    <property type="protein sequence ID" value="KAG6571880.1"/>
    <property type="molecule type" value="Genomic_DNA"/>
</dbReference>